<feature type="compositionally biased region" description="Basic and acidic residues" evidence="1">
    <location>
        <begin position="37"/>
        <end position="52"/>
    </location>
</feature>
<sequence>MKVANASRRSPAATRPAPLAARAVPRRPPCAAPRVRNTRDIAHPDAGDEAHAHALPRIPDSRRRRGHSSDLRNRQSRR</sequence>
<name>A0AAW9CKD7_BURTH</name>
<feature type="region of interest" description="Disordered" evidence="1">
    <location>
        <begin position="1"/>
        <end position="78"/>
    </location>
</feature>
<proteinExistence type="predicted"/>
<dbReference type="EMBL" id="QXCT01000001">
    <property type="protein sequence ID" value="MDW9251115.1"/>
    <property type="molecule type" value="Genomic_DNA"/>
</dbReference>
<protein>
    <submittedName>
        <fullName evidence="2">Methyl-accepting chemotaxis domain protein</fullName>
    </submittedName>
</protein>
<dbReference type="AlphaFoldDB" id="A0AAW9CKD7"/>
<reference evidence="2" key="1">
    <citation type="submission" date="2018-08" db="EMBL/GenBank/DDBJ databases">
        <title>Identification of Burkholderia cepacia strains that express a Burkholderia pseudomallei-like capsular polysaccharide.</title>
        <authorList>
            <person name="Burtnick M.N."/>
            <person name="Vongsouvath M."/>
            <person name="Newton P."/>
            <person name="Wuthiekanun V."/>
            <person name="Limmathurotsakul D."/>
            <person name="Brett P.J."/>
            <person name="Chantratita N."/>
            <person name="Dance D.A."/>
        </authorList>
    </citation>
    <scope>NUCLEOTIDE SEQUENCE</scope>
    <source>
        <strain evidence="2">SBXCC001</strain>
    </source>
</reference>
<feature type="compositionally biased region" description="Low complexity" evidence="1">
    <location>
        <begin position="1"/>
        <end position="23"/>
    </location>
</feature>
<evidence type="ECO:0000256" key="1">
    <source>
        <dbReference type="SAM" id="MobiDB-lite"/>
    </source>
</evidence>
<evidence type="ECO:0000313" key="2">
    <source>
        <dbReference type="EMBL" id="MDW9251115.1"/>
    </source>
</evidence>
<feature type="compositionally biased region" description="Basic and acidic residues" evidence="1">
    <location>
        <begin position="67"/>
        <end position="78"/>
    </location>
</feature>
<gene>
    <name evidence="2" type="ORF">C7S16_5385</name>
</gene>
<accession>A0AAW9CKD7</accession>
<dbReference type="Proteomes" id="UP001272137">
    <property type="component" value="Unassembled WGS sequence"/>
</dbReference>
<organism evidence="2 3">
    <name type="scientific">Burkholderia thailandensis</name>
    <dbReference type="NCBI Taxonomy" id="57975"/>
    <lineage>
        <taxon>Bacteria</taxon>
        <taxon>Pseudomonadati</taxon>
        <taxon>Pseudomonadota</taxon>
        <taxon>Betaproteobacteria</taxon>
        <taxon>Burkholderiales</taxon>
        <taxon>Burkholderiaceae</taxon>
        <taxon>Burkholderia</taxon>
        <taxon>pseudomallei group</taxon>
    </lineage>
</organism>
<comment type="caution">
    <text evidence="2">The sequence shown here is derived from an EMBL/GenBank/DDBJ whole genome shotgun (WGS) entry which is preliminary data.</text>
</comment>
<evidence type="ECO:0000313" key="3">
    <source>
        <dbReference type="Proteomes" id="UP001272137"/>
    </source>
</evidence>